<dbReference type="Proteomes" id="UP000234275">
    <property type="component" value="Unassembled WGS sequence"/>
</dbReference>
<keyword evidence="3" id="KW-1185">Reference proteome</keyword>
<protein>
    <submittedName>
        <fullName evidence="2">Uncharacterized protein</fullName>
    </submittedName>
</protein>
<feature type="region of interest" description="Disordered" evidence="1">
    <location>
        <begin position="32"/>
        <end position="68"/>
    </location>
</feature>
<dbReference type="RefSeq" id="XP_024707566.1">
    <property type="nucleotide sequence ID" value="XM_024852088.1"/>
</dbReference>
<organism evidence="2 3">
    <name type="scientific">Aspergillus steynii IBT 23096</name>
    <dbReference type="NCBI Taxonomy" id="1392250"/>
    <lineage>
        <taxon>Eukaryota</taxon>
        <taxon>Fungi</taxon>
        <taxon>Dikarya</taxon>
        <taxon>Ascomycota</taxon>
        <taxon>Pezizomycotina</taxon>
        <taxon>Eurotiomycetes</taxon>
        <taxon>Eurotiomycetidae</taxon>
        <taxon>Eurotiales</taxon>
        <taxon>Aspergillaceae</taxon>
        <taxon>Aspergillus</taxon>
        <taxon>Aspergillus subgen. Circumdati</taxon>
    </lineage>
</organism>
<dbReference type="VEuPathDB" id="FungiDB:P170DRAFT_462256"/>
<gene>
    <name evidence="2" type="ORF">P170DRAFT_462256</name>
</gene>
<evidence type="ECO:0000313" key="2">
    <source>
        <dbReference type="EMBL" id="PLB52264.1"/>
    </source>
</evidence>
<name>A0A2I2GHB7_9EURO</name>
<dbReference type="EMBL" id="MSFO01000002">
    <property type="protein sequence ID" value="PLB52264.1"/>
    <property type="molecule type" value="Genomic_DNA"/>
</dbReference>
<feature type="region of interest" description="Disordered" evidence="1">
    <location>
        <begin position="232"/>
        <end position="269"/>
    </location>
</feature>
<feature type="compositionally biased region" description="Basic residues" evidence="1">
    <location>
        <begin position="50"/>
        <end position="62"/>
    </location>
</feature>
<accession>A0A2I2GHB7</accession>
<dbReference type="OrthoDB" id="4503765at2759"/>
<evidence type="ECO:0000256" key="1">
    <source>
        <dbReference type="SAM" id="MobiDB-lite"/>
    </source>
</evidence>
<sequence>MTVDPCRRRAQECRSDDRVLFRASEKTKWLVEGGEGVQNASTKAPPHPPPHLHLHHHHHRRPPPPTAQTTALLTANFYPNCPSTNLDRDIPKNYDPSPSLSFTHSPDDSPNFNLDVTSHLDISSTTPLRPNTCVGLPIPLEYSSLFVDHFSVSAGIQHPRPLRHGGPETKETCKITVHETPGCGQDPVLEVPVGEGDRRVESGCVRREFLAFELVWAKLSCEVEVIEEDEEEKKPWTHGGLANSSVPVSHGAKKGRLSGGKRRTKLPIF</sequence>
<proteinExistence type="predicted"/>
<feature type="compositionally biased region" description="Basic residues" evidence="1">
    <location>
        <begin position="251"/>
        <end position="269"/>
    </location>
</feature>
<dbReference type="GeneID" id="36559786"/>
<evidence type="ECO:0000313" key="3">
    <source>
        <dbReference type="Proteomes" id="UP000234275"/>
    </source>
</evidence>
<reference evidence="2 3" key="1">
    <citation type="submission" date="2016-12" db="EMBL/GenBank/DDBJ databases">
        <title>The genomes of Aspergillus section Nigri reveals drivers in fungal speciation.</title>
        <authorList>
            <consortium name="DOE Joint Genome Institute"/>
            <person name="Vesth T.C."/>
            <person name="Nybo J."/>
            <person name="Theobald S."/>
            <person name="Brandl J."/>
            <person name="Frisvad J.C."/>
            <person name="Nielsen K.F."/>
            <person name="Lyhne E.K."/>
            <person name="Kogle M.E."/>
            <person name="Kuo A."/>
            <person name="Riley R."/>
            <person name="Clum A."/>
            <person name="Nolan M."/>
            <person name="Lipzen A."/>
            <person name="Salamov A."/>
            <person name="Henrissat B."/>
            <person name="Wiebenga A."/>
            <person name="De Vries R.P."/>
            <person name="Grigoriev I.V."/>
            <person name="Mortensen U.H."/>
            <person name="Andersen M.R."/>
            <person name="Baker S.E."/>
        </authorList>
    </citation>
    <scope>NUCLEOTIDE SEQUENCE [LARGE SCALE GENOMIC DNA]</scope>
    <source>
        <strain evidence="2 3">IBT 23096</strain>
    </source>
</reference>
<feature type="compositionally biased region" description="Polar residues" evidence="1">
    <location>
        <begin position="96"/>
        <end position="109"/>
    </location>
</feature>
<dbReference type="AlphaFoldDB" id="A0A2I2GHB7"/>
<comment type="caution">
    <text evidence="2">The sequence shown here is derived from an EMBL/GenBank/DDBJ whole genome shotgun (WGS) entry which is preliminary data.</text>
</comment>
<feature type="region of interest" description="Disordered" evidence="1">
    <location>
        <begin position="87"/>
        <end position="109"/>
    </location>
</feature>